<keyword evidence="2" id="KW-1185">Reference proteome</keyword>
<accession>A0ACC0UPM7</accession>
<gene>
    <name evidence="1" type="ORF">F5148DRAFT_6371</name>
</gene>
<evidence type="ECO:0000313" key="1">
    <source>
        <dbReference type="EMBL" id="KAI9513457.1"/>
    </source>
</evidence>
<organism evidence="1 2">
    <name type="scientific">Russula earlei</name>
    <dbReference type="NCBI Taxonomy" id="71964"/>
    <lineage>
        <taxon>Eukaryota</taxon>
        <taxon>Fungi</taxon>
        <taxon>Dikarya</taxon>
        <taxon>Basidiomycota</taxon>
        <taxon>Agaricomycotina</taxon>
        <taxon>Agaricomycetes</taxon>
        <taxon>Russulales</taxon>
        <taxon>Russulaceae</taxon>
        <taxon>Russula</taxon>
    </lineage>
</organism>
<proteinExistence type="predicted"/>
<comment type="caution">
    <text evidence="1">The sequence shown here is derived from an EMBL/GenBank/DDBJ whole genome shotgun (WGS) entry which is preliminary data.</text>
</comment>
<sequence>MHRLAFAPAQSLTVRISSLAPISSQSEFKTKTNIQHKMYKNDMTGRITASRNVRADTSCFSFRSSGHHRAIYDPLHPLSASLVIRPAFCVMSFFVSLSSKVLCTGEFRPWECNVSRPHRTEHVARMRMPCSSWQSSRLGCRVSITLRTALRVHGLGY</sequence>
<reference evidence="1" key="1">
    <citation type="submission" date="2021-03" db="EMBL/GenBank/DDBJ databases">
        <title>Evolutionary priming and transition to the ectomycorrhizal habit in an iconic lineage of mushroom-forming fungi: is preadaptation a requirement?</title>
        <authorList>
            <consortium name="DOE Joint Genome Institute"/>
            <person name="Looney B.P."/>
            <person name="Miyauchi S."/>
            <person name="Morin E."/>
            <person name="Drula E."/>
            <person name="Courty P.E."/>
            <person name="Chicoki N."/>
            <person name="Fauchery L."/>
            <person name="Kohler A."/>
            <person name="Kuo A."/>
            <person name="LaButti K."/>
            <person name="Pangilinan J."/>
            <person name="Lipzen A."/>
            <person name="Riley R."/>
            <person name="Andreopoulos W."/>
            <person name="He G."/>
            <person name="Johnson J."/>
            <person name="Barry K.W."/>
            <person name="Grigoriev I.V."/>
            <person name="Nagy L."/>
            <person name="Hibbett D."/>
            <person name="Henrissat B."/>
            <person name="Matheny P.B."/>
            <person name="Labbe J."/>
            <person name="Martin A.F."/>
        </authorList>
    </citation>
    <scope>NUCLEOTIDE SEQUENCE</scope>
    <source>
        <strain evidence="1">BPL698</strain>
    </source>
</reference>
<dbReference type="Proteomes" id="UP001207468">
    <property type="component" value="Unassembled WGS sequence"/>
</dbReference>
<dbReference type="EMBL" id="JAGFNK010000001">
    <property type="protein sequence ID" value="KAI9513457.1"/>
    <property type="molecule type" value="Genomic_DNA"/>
</dbReference>
<protein>
    <submittedName>
        <fullName evidence="1">Uncharacterized protein</fullName>
    </submittedName>
</protein>
<evidence type="ECO:0000313" key="2">
    <source>
        <dbReference type="Proteomes" id="UP001207468"/>
    </source>
</evidence>
<name>A0ACC0UPM7_9AGAM</name>